<evidence type="ECO:0000256" key="5">
    <source>
        <dbReference type="ARBA" id="ARBA00023136"/>
    </source>
</evidence>
<evidence type="ECO:0000313" key="12">
    <source>
        <dbReference type="Proteomes" id="UP000236333"/>
    </source>
</evidence>
<evidence type="ECO:0000256" key="1">
    <source>
        <dbReference type="ARBA" id="ARBA00004370"/>
    </source>
</evidence>
<evidence type="ECO:0000259" key="9">
    <source>
        <dbReference type="PROSITE" id="PS50105"/>
    </source>
</evidence>
<feature type="domain" description="SAM" evidence="9">
    <location>
        <begin position="252"/>
        <end position="306"/>
    </location>
</feature>
<feature type="compositionally biased region" description="Low complexity" evidence="7">
    <location>
        <begin position="328"/>
        <end position="344"/>
    </location>
</feature>
<dbReference type="InterPro" id="IPR001054">
    <property type="entry name" value="A/G_cyclase"/>
</dbReference>
<evidence type="ECO:0000256" key="3">
    <source>
        <dbReference type="ARBA" id="ARBA00022741"/>
    </source>
</evidence>
<dbReference type="Gene3D" id="3.30.70.1230">
    <property type="entry name" value="Nucleotide cyclase"/>
    <property type="match status" value="1"/>
</dbReference>
<keyword evidence="3" id="KW-0547">Nucleotide-binding</keyword>
<dbReference type="InterPro" id="IPR001660">
    <property type="entry name" value="SAM"/>
</dbReference>
<evidence type="ECO:0000256" key="6">
    <source>
        <dbReference type="ARBA" id="ARBA00023239"/>
    </source>
</evidence>
<evidence type="ECO:0000313" key="11">
    <source>
        <dbReference type="EMBL" id="PNH10500.1"/>
    </source>
</evidence>
<feature type="compositionally biased region" description="Low complexity" evidence="7">
    <location>
        <begin position="351"/>
        <end position="369"/>
    </location>
</feature>
<dbReference type="SUPFAM" id="SSF47769">
    <property type="entry name" value="SAM/Pointed domain"/>
    <property type="match status" value="1"/>
</dbReference>
<keyword evidence="4 8" id="KW-1133">Transmembrane helix</keyword>
<dbReference type="InterPro" id="IPR013761">
    <property type="entry name" value="SAM/pointed_sf"/>
</dbReference>
<dbReference type="Proteomes" id="UP000236333">
    <property type="component" value="Unassembled WGS sequence"/>
</dbReference>
<dbReference type="GO" id="GO:0001653">
    <property type="term" value="F:peptide receptor activity"/>
    <property type="evidence" value="ECO:0007669"/>
    <property type="project" value="TreeGrafter"/>
</dbReference>
<keyword evidence="11" id="KW-0675">Receptor</keyword>
<dbReference type="Gene3D" id="1.10.150.50">
    <property type="entry name" value="Transcription Factor, Ets-1"/>
    <property type="match status" value="1"/>
</dbReference>
<dbReference type="EMBL" id="PGGS01000054">
    <property type="protein sequence ID" value="PNH10500.1"/>
    <property type="molecule type" value="Genomic_DNA"/>
</dbReference>
<organism evidence="11 12">
    <name type="scientific">Tetrabaena socialis</name>
    <dbReference type="NCBI Taxonomy" id="47790"/>
    <lineage>
        <taxon>Eukaryota</taxon>
        <taxon>Viridiplantae</taxon>
        <taxon>Chlorophyta</taxon>
        <taxon>core chlorophytes</taxon>
        <taxon>Chlorophyceae</taxon>
        <taxon>CS clade</taxon>
        <taxon>Chlamydomonadales</taxon>
        <taxon>Tetrabaenaceae</taxon>
        <taxon>Tetrabaena</taxon>
    </lineage>
</organism>
<gene>
    <name evidence="11" type="ORF">TSOC_002745</name>
</gene>
<dbReference type="GO" id="GO:0005886">
    <property type="term" value="C:plasma membrane"/>
    <property type="evidence" value="ECO:0007669"/>
    <property type="project" value="TreeGrafter"/>
</dbReference>
<proteinExistence type="predicted"/>
<reference evidence="11 12" key="1">
    <citation type="journal article" date="2017" name="Mol. Biol. Evol.">
        <title>The 4-celled Tetrabaena socialis nuclear genome reveals the essential components for genetic control of cell number at the origin of multicellularity in the volvocine lineage.</title>
        <authorList>
            <person name="Featherston J."/>
            <person name="Arakaki Y."/>
            <person name="Hanschen E.R."/>
            <person name="Ferris P.J."/>
            <person name="Michod R.E."/>
            <person name="Olson B.J.S.C."/>
            <person name="Nozaki H."/>
            <person name="Durand P.M."/>
        </authorList>
    </citation>
    <scope>NUCLEOTIDE SEQUENCE [LARGE SCALE GENOMIC DNA]</scope>
    <source>
        <strain evidence="11 12">NIES-571</strain>
    </source>
</reference>
<accession>A0A2J8ADA5</accession>
<name>A0A2J8ADA5_9CHLO</name>
<dbReference type="SUPFAM" id="SSF55073">
    <property type="entry name" value="Nucleotide cyclase"/>
    <property type="match status" value="1"/>
</dbReference>
<sequence length="383" mass="40415">MESRKVTDILKRILPLSVVQRLQQGQSMIADAHDEVTVLFADVAGWLAAQDLSARNTGDVVMVLNEMYAAFEKLLVKYQVFRCGSRIWMAAWGLGALLVLLLAAAVWLNWPAGILSATLLLLVTVVASQVMCVALSFGISVLDDACANVERVALQEVITAVEREAREREEAKVRAEAVAAAAGDLAEAAARESAALVAERARADALAAQGPAQVAELAAEKAAAEVSASAARSTSDALLRRVAEEEGERRRLKDIGLPQYGELLRTQEVTPLVLAGMKDKELEALGVETVGARRRILEAAKQYASKVHSTTRMMLLYKDGQASAAASAATSSTNGSTSRSSRSTTCRRRPVLGAAAAAPPLAAGSLSRAGSLVPSTRAGTPEA</sequence>
<feature type="domain" description="Guanylate cyclase" evidence="10">
    <location>
        <begin position="37"/>
        <end position="82"/>
    </location>
</feature>
<dbReference type="PROSITE" id="PS50105">
    <property type="entry name" value="SAM_DOMAIN"/>
    <property type="match status" value="1"/>
</dbReference>
<keyword evidence="2 8" id="KW-0812">Transmembrane</keyword>
<dbReference type="InterPro" id="IPR029787">
    <property type="entry name" value="Nucleotide_cyclase"/>
</dbReference>
<evidence type="ECO:0000256" key="7">
    <source>
        <dbReference type="SAM" id="MobiDB-lite"/>
    </source>
</evidence>
<dbReference type="PANTHER" id="PTHR11920">
    <property type="entry name" value="GUANYLYL CYCLASE"/>
    <property type="match status" value="1"/>
</dbReference>
<dbReference type="CDD" id="cd09487">
    <property type="entry name" value="SAM_superfamily"/>
    <property type="match status" value="1"/>
</dbReference>
<dbReference type="AlphaFoldDB" id="A0A2J8ADA5"/>
<keyword evidence="6" id="KW-0456">Lyase</keyword>
<dbReference type="GO" id="GO:0007168">
    <property type="term" value="P:receptor guanylyl cyclase signaling pathway"/>
    <property type="evidence" value="ECO:0007669"/>
    <property type="project" value="TreeGrafter"/>
</dbReference>
<feature type="compositionally biased region" description="Polar residues" evidence="7">
    <location>
        <begin position="373"/>
        <end position="383"/>
    </location>
</feature>
<comment type="subcellular location">
    <subcellularLocation>
        <location evidence="1">Membrane</location>
    </subcellularLocation>
</comment>
<comment type="caution">
    <text evidence="11">The sequence shown here is derived from an EMBL/GenBank/DDBJ whole genome shotgun (WGS) entry which is preliminary data.</text>
</comment>
<keyword evidence="12" id="KW-1185">Reference proteome</keyword>
<dbReference type="InterPro" id="IPR050401">
    <property type="entry name" value="Cyclic_nucleotide_synthase"/>
</dbReference>
<evidence type="ECO:0000259" key="10">
    <source>
        <dbReference type="PROSITE" id="PS50125"/>
    </source>
</evidence>
<feature type="transmembrane region" description="Helical" evidence="8">
    <location>
        <begin position="114"/>
        <end position="142"/>
    </location>
</feature>
<dbReference type="Pfam" id="PF07647">
    <property type="entry name" value="SAM_2"/>
    <property type="match status" value="1"/>
</dbReference>
<dbReference type="GO" id="GO:0035556">
    <property type="term" value="P:intracellular signal transduction"/>
    <property type="evidence" value="ECO:0007669"/>
    <property type="project" value="InterPro"/>
</dbReference>
<feature type="region of interest" description="Disordered" evidence="7">
    <location>
        <begin position="328"/>
        <end position="383"/>
    </location>
</feature>
<dbReference type="GO" id="GO:0004383">
    <property type="term" value="F:guanylate cyclase activity"/>
    <property type="evidence" value="ECO:0007669"/>
    <property type="project" value="TreeGrafter"/>
</dbReference>
<dbReference type="OrthoDB" id="551138at2759"/>
<dbReference type="GO" id="GO:0004016">
    <property type="term" value="F:adenylate cyclase activity"/>
    <property type="evidence" value="ECO:0007669"/>
    <property type="project" value="TreeGrafter"/>
</dbReference>
<evidence type="ECO:0000256" key="4">
    <source>
        <dbReference type="ARBA" id="ARBA00022989"/>
    </source>
</evidence>
<evidence type="ECO:0000256" key="2">
    <source>
        <dbReference type="ARBA" id="ARBA00022692"/>
    </source>
</evidence>
<evidence type="ECO:0000256" key="8">
    <source>
        <dbReference type="SAM" id="Phobius"/>
    </source>
</evidence>
<dbReference type="PROSITE" id="PS50125">
    <property type="entry name" value="GUANYLATE_CYCLASE_2"/>
    <property type="match status" value="1"/>
</dbReference>
<dbReference type="GO" id="GO:0000166">
    <property type="term" value="F:nucleotide binding"/>
    <property type="evidence" value="ECO:0007669"/>
    <property type="project" value="UniProtKB-KW"/>
</dbReference>
<protein>
    <submittedName>
        <fullName evidence="11">Atrial natriuretic peptide receptor 2</fullName>
    </submittedName>
</protein>
<dbReference type="PANTHER" id="PTHR11920:SF335">
    <property type="entry name" value="GUANYLATE CYCLASE"/>
    <property type="match status" value="1"/>
</dbReference>
<feature type="transmembrane region" description="Helical" evidence="8">
    <location>
        <begin position="87"/>
        <end position="108"/>
    </location>
</feature>
<keyword evidence="5 8" id="KW-0472">Membrane</keyword>